<dbReference type="AlphaFoldDB" id="A0A8J4QLU1"/>
<comment type="caution">
    <text evidence="1">The sequence shown here is derived from an EMBL/GenBank/DDBJ whole genome shotgun (WGS) entry which is preliminary data.</text>
</comment>
<evidence type="ECO:0000313" key="1">
    <source>
        <dbReference type="EMBL" id="KAF3948499.1"/>
    </source>
</evidence>
<dbReference type="Proteomes" id="UP000737018">
    <property type="component" value="Unassembled WGS sequence"/>
</dbReference>
<sequence>MPLYLYTSDFILSLCLCFLHRYQSALKFTSSSESYVSDSNFIPSLLNSRDIAPLDVNGDVGVSNKDCEVKTLLAGCINPRSGLFDYELDAGKAKRSLLYISQSDTGSCCSRDQKELLAKIVY</sequence>
<organism evidence="1 2">
    <name type="scientific">Castanea mollissima</name>
    <name type="common">Chinese chestnut</name>
    <dbReference type="NCBI Taxonomy" id="60419"/>
    <lineage>
        <taxon>Eukaryota</taxon>
        <taxon>Viridiplantae</taxon>
        <taxon>Streptophyta</taxon>
        <taxon>Embryophyta</taxon>
        <taxon>Tracheophyta</taxon>
        <taxon>Spermatophyta</taxon>
        <taxon>Magnoliopsida</taxon>
        <taxon>eudicotyledons</taxon>
        <taxon>Gunneridae</taxon>
        <taxon>Pentapetalae</taxon>
        <taxon>rosids</taxon>
        <taxon>fabids</taxon>
        <taxon>Fagales</taxon>
        <taxon>Fagaceae</taxon>
        <taxon>Castanea</taxon>
    </lineage>
</organism>
<protein>
    <submittedName>
        <fullName evidence="1">Uncharacterized protein</fullName>
    </submittedName>
</protein>
<dbReference type="EMBL" id="JRKL02006778">
    <property type="protein sequence ID" value="KAF3948499.1"/>
    <property type="molecule type" value="Genomic_DNA"/>
</dbReference>
<name>A0A8J4QLU1_9ROSI</name>
<accession>A0A8J4QLU1</accession>
<keyword evidence="2" id="KW-1185">Reference proteome</keyword>
<gene>
    <name evidence="1" type="ORF">CMV_025515</name>
</gene>
<proteinExistence type="predicted"/>
<reference evidence="1" key="1">
    <citation type="submission" date="2020-03" db="EMBL/GenBank/DDBJ databases">
        <title>Castanea mollissima Vanexum genome sequencing.</title>
        <authorList>
            <person name="Staton M."/>
        </authorList>
    </citation>
    <scope>NUCLEOTIDE SEQUENCE</scope>
    <source>
        <tissue evidence="1">Leaf</tissue>
    </source>
</reference>
<evidence type="ECO:0000313" key="2">
    <source>
        <dbReference type="Proteomes" id="UP000737018"/>
    </source>
</evidence>